<dbReference type="Gene3D" id="1.10.560.10">
    <property type="entry name" value="GroEL-like equatorial domain"/>
    <property type="match status" value="1"/>
</dbReference>
<dbReference type="AlphaFoldDB" id="A0AA38NMY9"/>
<dbReference type="Proteomes" id="UP001163798">
    <property type="component" value="Unassembled WGS sequence"/>
</dbReference>
<keyword evidence="2 4" id="KW-0067">ATP-binding</keyword>
<evidence type="ECO:0000313" key="6">
    <source>
        <dbReference type="EMBL" id="KAJ3787444.1"/>
    </source>
</evidence>
<feature type="compositionally biased region" description="Polar residues" evidence="5">
    <location>
        <begin position="1"/>
        <end position="24"/>
    </location>
</feature>
<evidence type="ECO:0000256" key="3">
    <source>
        <dbReference type="ARBA" id="ARBA00023186"/>
    </source>
</evidence>
<sequence>MASNGSTPAQQGITKSLSGSNATFNDKGKPIELRLSNMVAAKAISDAVRKSLGPRGMDKMIQTAKGETIITNDGATIH</sequence>
<dbReference type="Pfam" id="PF00118">
    <property type="entry name" value="Cpn60_TCP1"/>
    <property type="match status" value="1"/>
</dbReference>
<evidence type="ECO:0000256" key="2">
    <source>
        <dbReference type="ARBA" id="ARBA00022840"/>
    </source>
</evidence>
<evidence type="ECO:0000256" key="5">
    <source>
        <dbReference type="SAM" id="MobiDB-lite"/>
    </source>
</evidence>
<accession>A0AA38NMY9</accession>
<keyword evidence="1 4" id="KW-0547">Nucleotide-binding</keyword>
<protein>
    <submittedName>
        <fullName evidence="6">Uncharacterized protein</fullName>
    </submittedName>
</protein>
<gene>
    <name evidence="6" type="ORF">GGU10DRAFT_374001</name>
</gene>
<evidence type="ECO:0000256" key="1">
    <source>
        <dbReference type="ARBA" id="ARBA00022741"/>
    </source>
</evidence>
<name>A0AA38NMY9_9AGAR</name>
<dbReference type="SUPFAM" id="SSF48592">
    <property type="entry name" value="GroEL equatorial domain-like"/>
    <property type="match status" value="1"/>
</dbReference>
<keyword evidence="3 4" id="KW-0143">Chaperone</keyword>
<dbReference type="PRINTS" id="PR00304">
    <property type="entry name" value="TCOMPLEXTCP1"/>
</dbReference>
<evidence type="ECO:0000256" key="4">
    <source>
        <dbReference type="RuleBase" id="RU004187"/>
    </source>
</evidence>
<reference evidence="6" key="1">
    <citation type="submission" date="2022-08" db="EMBL/GenBank/DDBJ databases">
        <authorList>
            <consortium name="DOE Joint Genome Institute"/>
            <person name="Min B."/>
            <person name="Riley R."/>
            <person name="Sierra-Patev S."/>
            <person name="Naranjo-Ortiz M."/>
            <person name="Looney B."/>
            <person name="Konkel Z."/>
            <person name="Slot J.C."/>
            <person name="Sakamoto Y."/>
            <person name="Steenwyk J.L."/>
            <person name="Rokas A."/>
            <person name="Carro J."/>
            <person name="Camarero S."/>
            <person name="Ferreira P."/>
            <person name="Molpeceres G."/>
            <person name="Ruiz-Duenas F.J."/>
            <person name="Serrano A."/>
            <person name="Henrissat B."/>
            <person name="Drula E."/>
            <person name="Hughes K.W."/>
            <person name="Mata J.L."/>
            <person name="Ishikawa N.K."/>
            <person name="Vargas-Isla R."/>
            <person name="Ushijima S."/>
            <person name="Smith C.A."/>
            <person name="Ahrendt S."/>
            <person name="Andreopoulos W."/>
            <person name="He G."/>
            <person name="Labutti K."/>
            <person name="Lipzen A."/>
            <person name="Ng V."/>
            <person name="Sandor L."/>
            <person name="Barry K."/>
            <person name="Martinez A.T."/>
            <person name="Xiao Y."/>
            <person name="Gibbons J.G."/>
            <person name="Terashima K."/>
            <person name="Hibbett D.S."/>
            <person name="Grigoriev I.V."/>
        </authorList>
    </citation>
    <scope>NUCLEOTIDE SEQUENCE</scope>
    <source>
        <strain evidence="6">TFB10291</strain>
    </source>
</reference>
<comment type="caution">
    <text evidence="6">The sequence shown here is derived from an EMBL/GenBank/DDBJ whole genome shotgun (WGS) entry which is preliminary data.</text>
</comment>
<dbReference type="GO" id="GO:0140662">
    <property type="term" value="F:ATP-dependent protein folding chaperone"/>
    <property type="evidence" value="ECO:0007669"/>
    <property type="project" value="InterPro"/>
</dbReference>
<dbReference type="PANTHER" id="PTHR11353">
    <property type="entry name" value="CHAPERONIN"/>
    <property type="match status" value="1"/>
</dbReference>
<dbReference type="GO" id="GO:0005524">
    <property type="term" value="F:ATP binding"/>
    <property type="evidence" value="ECO:0007669"/>
    <property type="project" value="UniProtKB-KW"/>
</dbReference>
<dbReference type="EMBL" id="MU793292">
    <property type="protein sequence ID" value="KAJ3787444.1"/>
    <property type="molecule type" value="Genomic_DNA"/>
</dbReference>
<dbReference type="InterPro" id="IPR017998">
    <property type="entry name" value="Chaperone_TCP-1"/>
</dbReference>
<dbReference type="InterPro" id="IPR002423">
    <property type="entry name" value="Cpn60/GroEL/TCP-1"/>
</dbReference>
<keyword evidence="7" id="KW-1185">Reference proteome</keyword>
<evidence type="ECO:0000313" key="7">
    <source>
        <dbReference type="Proteomes" id="UP001163798"/>
    </source>
</evidence>
<feature type="region of interest" description="Disordered" evidence="5">
    <location>
        <begin position="1"/>
        <end position="28"/>
    </location>
</feature>
<comment type="similarity">
    <text evidence="4">Belongs to the TCP-1 chaperonin family.</text>
</comment>
<dbReference type="InterPro" id="IPR027413">
    <property type="entry name" value="GROEL-like_equatorial_sf"/>
</dbReference>
<proteinExistence type="inferred from homology"/>
<organism evidence="6 7">
    <name type="scientific">Lentinula aff. detonsa</name>
    <dbReference type="NCBI Taxonomy" id="2804958"/>
    <lineage>
        <taxon>Eukaryota</taxon>
        <taxon>Fungi</taxon>
        <taxon>Dikarya</taxon>
        <taxon>Basidiomycota</taxon>
        <taxon>Agaricomycotina</taxon>
        <taxon>Agaricomycetes</taxon>
        <taxon>Agaricomycetidae</taxon>
        <taxon>Agaricales</taxon>
        <taxon>Marasmiineae</taxon>
        <taxon>Omphalotaceae</taxon>
        <taxon>Lentinula</taxon>
    </lineage>
</organism>